<gene>
    <name evidence="2" type="ORF">E2C01_023586</name>
</gene>
<name>A0A5B7EAF6_PORTR</name>
<feature type="region of interest" description="Disordered" evidence="1">
    <location>
        <begin position="1"/>
        <end position="33"/>
    </location>
</feature>
<dbReference type="EMBL" id="VSRR010002232">
    <property type="protein sequence ID" value="MPC30325.1"/>
    <property type="molecule type" value="Genomic_DNA"/>
</dbReference>
<organism evidence="2 3">
    <name type="scientific">Portunus trituberculatus</name>
    <name type="common">Swimming crab</name>
    <name type="synonym">Neptunus trituberculatus</name>
    <dbReference type="NCBI Taxonomy" id="210409"/>
    <lineage>
        <taxon>Eukaryota</taxon>
        <taxon>Metazoa</taxon>
        <taxon>Ecdysozoa</taxon>
        <taxon>Arthropoda</taxon>
        <taxon>Crustacea</taxon>
        <taxon>Multicrustacea</taxon>
        <taxon>Malacostraca</taxon>
        <taxon>Eumalacostraca</taxon>
        <taxon>Eucarida</taxon>
        <taxon>Decapoda</taxon>
        <taxon>Pleocyemata</taxon>
        <taxon>Brachyura</taxon>
        <taxon>Eubrachyura</taxon>
        <taxon>Portunoidea</taxon>
        <taxon>Portunidae</taxon>
        <taxon>Portuninae</taxon>
        <taxon>Portunus</taxon>
    </lineage>
</organism>
<feature type="compositionally biased region" description="Basic and acidic residues" evidence="1">
    <location>
        <begin position="9"/>
        <end position="24"/>
    </location>
</feature>
<accession>A0A5B7EAF6</accession>
<protein>
    <submittedName>
        <fullName evidence="2">Uncharacterized protein</fullName>
    </submittedName>
</protein>
<proteinExistence type="predicted"/>
<evidence type="ECO:0000313" key="2">
    <source>
        <dbReference type="EMBL" id="MPC30325.1"/>
    </source>
</evidence>
<comment type="caution">
    <text evidence="2">The sequence shown here is derived from an EMBL/GenBank/DDBJ whole genome shotgun (WGS) entry which is preliminary data.</text>
</comment>
<keyword evidence="3" id="KW-1185">Reference proteome</keyword>
<dbReference type="AlphaFoldDB" id="A0A5B7EAF6"/>
<evidence type="ECO:0000313" key="3">
    <source>
        <dbReference type="Proteomes" id="UP000324222"/>
    </source>
</evidence>
<sequence>MSAVIGQKWDNDTDKLLSGKKEEPNPPTLTSSTSLNTSTVLFMYLNHPSLLLLSSTEWSLTPHIFIISLLDLPSCHLTPATYLSILWLQLHRISVSLFVSTHVSALCRGADLTQASYTIP</sequence>
<dbReference type="Proteomes" id="UP000324222">
    <property type="component" value="Unassembled WGS sequence"/>
</dbReference>
<evidence type="ECO:0000256" key="1">
    <source>
        <dbReference type="SAM" id="MobiDB-lite"/>
    </source>
</evidence>
<reference evidence="2 3" key="1">
    <citation type="submission" date="2019-05" db="EMBL/GenBank/DDBJ databases">
        <title>Another draft genome of Portunus trituberculatus and its Hox gene families provides insights of decapod evolution.</title>
        <authorList>
            <person name="Jeong J.-H."/>
            <person name="Song I."/>
            <person name="Kim S."/>
            <person name="Choi T."/>
            <person name="Kim D."/>
            <person name="Ryu S."/>
            <person name="Kim W."/>
        </authorList>
    </citation>
    <scope>NUCLEOTIDE SEQUENCE [LARGE SCALE GENOMIC DNA]</scope>
    <source>
        <tissue evidence="2">Muscle</tissue>
    </source>
</reference>